<feature type="region of interest" description="Disordered" evidence="1">
    <location>
        <begin position="38"/>
        <end position="70"/>
    </location>
</feature>
<proteinExistence type="predicted"/>
<protein>
    <submittedName>
        <fullName evidence="2">Uncharacterized protein</fullName>
    </submittedName>
</protein>
<reference evidence="2" key="1">
    <citation type="journal article" date="2023" name="Science">
        <title>Genome structures resolve the early diversification of teleost fishes.</title>
        <authorList>
            <person name="Parey E."/>
            <person name="Louis A."/>
            <person name="Montfort J."/>
            <person name="Bouchez O."/>
            <person name="Roques C."/>
            <person name="Iampietro C."/>
            <person name="Lluch J."/>
            <person name="Castinel A."/>
            <person name="Donnadieu C."/>
            <person name="Desvignes T."/>
            <person name="Floi Bucao C."/>
            <person name="Jouanno E."/>
            <person name="Wen M."/>
            <person name="Mejri S."/>
            <person name="Dirks R."/>
            <person name="Jansen H."/>
            <person name="Henkel C."/>
            <person name="Chen W.J."/>
            <person name="Zahm M."/>
            <person name="Cabau C."/>
            <person name="Klopp C."/>
            <person name="Thompson A.W."/>
            <person name="Robinson-Rechavi M."/>
            <person name="Braasch I."/>
            <person name="Lecointre G."/>
            <person name="Bobe J."/>
            <person name="Postlethwait J.H."/>
            <person name="Berthelot C."/>
            <person name="Roest Crollius H."/>
            <person name="Guiguen Y."/>
        </authorList>
    </citation>
    <scope>NUCLEOTIDE SEQUENCE</scope>
    <source>
        <strain evidence="2">WJC10195</strain>
    </source>
</reference>
<dbReference type="Proteomes" id="UP001152622">
    <property type="component" value="Chromosome 15"/>
</dbReference>
<comment type="caution">
    <text evidence="2">The sequence shown here is derived from an EMBL/GenBank/DDBJ whole genome shotgun (WGS) entry which is preliminary data.</text>
</comment>
<evidence type="ECO:0000256" key="1">
    <source>
        <dbReference type="SAM" id="MobiDB-lite"/>
    </source>
</evidence>
<feature type="compositionally biased region" description="Gly residues" evidence="1">
    <location>
        <begin position="60"/>
        <end position="70"/>
    </location>
</feature>
<sequence>MPTFQSCCTWTTKKQWSGVESPRRRARVTALNICGCPAETTSPPAFQSRPPRRGDRPRGRGFGWGGAGRY</sequence>
<evidence type="ECO:0000313" key="3">
    <source>
        <dbReference type="Proteomes" id="UP001152622"/>
    </source>
</evidence>
<organism evidence="2 3">
    <name type="scientific">Synaphobranchus kaupii</name>
    <name type="common">Kaup's arrowtooth eel</name>
    <dbReference type="NCBI Taxonomy" id="118154"/>
    <lineage>
        <taxon>Eukaryota</taxon>
        <taxon>Metazoa</taxon>
        <taxon>Chordata</taxon>
        <taxon>Craniata</taxon>
        <taxon>Vertebrata</taxon>
        <taxon>Euteleostomi</taxon>
        <taxon>Actinopterygii</taxon>
        <taxon>Neopterygii</taxon>
        <taxon>Teleostei</taxon>
        <taxon>Anguilliformes</taxon>
        <taxon>Synaphobranchidae</taxon>
        <taxon>Synaphobranchus</taxon>
    </lineage>
</organism>
<gene>
    <name evidence="2" type="ORF">SKAU_G00339670</name>
</gene>
<name>A0A9Q1EMV2_SYNKA</name>
<dbReference type="AlphaFoldDB" id="A0A9Q1EMV2"/>
<accession>A0A9Q1EMV2</accession>
<keyword evidence="3" id="KW-1185">Reference proteome</keyword>
<dbReference type="EMBL" id="JAINUF010000015">
    <property type="protein sequence ID" value="KAJ8341676.1"/>
    <property type="molecule type" value="Genomic_DNA"/>
</dbReference>
<evidence type="ECO:0000313" key="2">
    <source>
        <dbReference type="EMBL" id="KAJ8341676.1"/>
    </source>
</evidence>